<dbReference type="EMBL" id="LAZR01002498">
    <property type="protein sequence ID" value="KKN29280.1"/>
    <property type="molecule type" value="Genomic_DNA"/>
</dbReference>
<name>A0A0F9PBU1_9ZZZZ</name>
<dbReference type="AlphaFoldDB" id="A0A0F9PBU1"/>
<sequence>MRQVTREDILLLTAGLEEQLDELIQAVARKNWQKADKYASGLHKQAWTCSAKINQMIDQATQ</sequence>
<organism evidence="1">
    <name type="scientific">marine sediment metagenome</name>
    <dbReference type="NCBI Taxonomy" id="412755"/>
    <lineage>
        <taxon>unclassified sequences</taxon>
        <taxon>metagenomes</taxon>
        <taxon>ecological metagenomes</taxon>
    </lineage>
</organism>
<gene>
    <name evidence="1" type="ORF">LCGC14_0845860</name>
</gene>
<protein>
    <submittedName>
        <fullName evidence="1">Uncharacterized protein</fullName>
    </submittedName>
</protein>
<accession>A0A0F9PBU1</accession>
<evidence type="ECO:0000313" key="1">
    <source>
        <dbReference type="EMBL" id="KKN29280.1"/>
    </source>
</evidence>
<comment type="caution">
    <text evidence="1">The sequence shown here is derived from an EMBL/GenBank/DDBJ whole genome shotgun (WGS) entry which is preliminary data.</text>
</comment>
<reference evidence="1" key="1">
    <citation type="journal article" date="2015" name="Nature">
        <title>Complex archaea that bridge the gap between prokaryotes and eukaryotes.</title>
        <authorList>
            <person name="Spang A."/>
            <person name="Saw J.H."/>
            <person name="Jorgensen S.L."/>
            <person name="Zaremba-Niedzwiedzka K."/>
            <person name="Martijn J."/>
            <person name="Lind A.E."/>
            <person name="van Eijk R."/>
            <person name="Schleper C."/>
            <person name="Guy L."/>
            <person name="Ettema T.J."/>
        </authorList>
    </citation>
    <scope>NUCLEOTIDE SEQUENCE</scope>
</reference>
<proteinExistence type="predicted"/>